<accession>A0A9W7GHJ3</accession>
<feature type="domain" description="Nudix hydrolase" evidence="1">
    <location>
        <begin position="184"/>
        <end position="221"/>
    </location>
</feature>
<organism evidence="2 3">
    <name type="scientific">Triparma columacea</name>
    <dbReference type="NCBI Taxonomy" id="722753"/>
    <lineage>
        <taxon>Eukaryota</taxon>
        <taxon>Sar</taxon>
        <taxon>Stramenopiles</taxon>
        <taxon>Ochrophyta</taxon>
        <taxon>Bolidophyceae</taxon>
        <taxon>Parmales</taxon>
        <taxon>Triparmaceae</taxon>
        <taxon>Triparma</taxon>
    </lineage>
</organism>
<name>A0A9W7GHJ3_9STRA</name>
<gene>
    <name evidence="2" type="ORF">TrCOL_g7228</name>
</gene>
<keyword evidence="3" id="KW-1185">Reference proteome</keyword>
<dbReference type="Proteomes" id="UP001165065">
    <property type="component" value="Unassembled WGS sequence"/>
</dbReference>
<dbReference type="AlphaFoldDB" id="A0A9W7GHJ3"/>
<dbReference type="InterPro" id="IPR000086">
    <property type="entry name" value="NUDIX_hydrolase_dom"/>
</dbReference>
<sequence>MGKGKAGVCKGSTCVLNSSTSTSESSDRRNGVAIIVEGGDGKGTVEMGMKGSEFGDECDYVAWVETGVMEDFMTGGVKTRNMDKEATEKIKEEIKRGRWGGEVTEVEEVIEGIDSVDITGTTSSSPPTTVSFGHHLESWCLGKGRFKGGPKGGDRVMVMVNEKRGRGKGKGKRIDEEVEVVIKIDLPGGKRELCENSQDAARRECWEETGVVINKEVKGVGGGGREVAYWYWYCDS</sequence>
<evidence type="ECO:0000259" key="1">
    <source>
        <dbReference type="Pfam" id="PF00293"/>
    </source>
</evidence>
<dbReference type="EMBL" id="BRYA01000260">
    <property type="protein sequence ID" value="GMI45667.1"/>
    <property type="molecule type" value="Genomic_DNA"/>
</dbReference>
<proteinExistence type="predicted"/>
<reference evidence="3" key="1">
    <citation type="journal article" date="2023" name="Commun. Biol.">
        <title>Genome analysis of Parmales, the sister group of diatoms, reveals the evolutionary specialization of diatoms from phago-mixotrophs to photoautotrophs.</title>
        <authorList>
            <person name="Ban H."/>
            <person name="Sato S."/>
            <person name="Yoshikawa S."/>
            <person name="Yamada K."/>
            <person name="Nakamura Y."/>
            <person name="Ichinomiya M."/>
            <person name="Sato N."/>
            <person name="Blanc-Mathieu R."/>
            <person name="Endo H."/>
            <person name="Kuwata A."/>
            <person name="Ogata H."/>
        </authorList>
    </citation>
    <scope>NUCLEOTIDE SEQUENCE [LARGE SCALE GENOMIC DNA]</scope>
</reference>
<evidence type="ECO:0000313" key="2">
    <source>
        <dbReference type="EMBL" id="GMI45667.1"/>
    </source>
</evidence>
<dbReference type="InterPro" id="IPR015797">
    <property type="entry name" value="NUDIX_hydrolase-like_dom_sf"/>
</dbReference>
<protein>
    <recommendedName>
        <fullName evidence="1">Nudix hydrolase domain-containing protein</fullName>
    </recommendedName>
</protein>
<dbReference type="SUPFAM" id="SSF55811">
    <property type="entry name" value="Nudix"/>
    <property type="match status" value="1"/>
</dbReference>
<dbReference type="Gene3D" id="3.90.79.10">
    <property type="entry name" value="Nucleoside Triphosphate Pyrophosphohydrolase"/>
    <property type="match status" value="1"/>
</dbReference>
<dbReference type="Pfam" id="PF00293">
    <property type="entry name" value="NUDIX"/>
    <property type="match status" value="1"/>
</dbReference>
<evidence type="ECO:0000313" key="3">
    <source>
        <dbReference type="Proteomes" id="UP001165065"/>
    </source>
</evidence>
<comment type="caution">
    <text evidence="2">The sequence shown here is derived from an EMBL/GenBank/DDBJ whole genome shotgun (WGS) entry which is preliminary data.</text>
</comment>